<evidence type="ECO:0000313" key="2">
    <source>
        <dbReference type="Proteomes" id="UP000042997"/>
    </source>
</evidence>
<proteinExistence type="predicted"/>
<dbReference type="AlphaFoldDB" id="A0A098BHI2"/>
<evidence type="ECO:0000313" key="1">
    <source>
        <dbReference type="EMBL" id="CDZ87176.1"/>
    </source>
</evidence>
<accession>A0A098BHI2</accession>
<name>A0A098BHI2_9NOCA</name>
<reference evidence="1 2" key="1">
    <citation type="journal article" date="2014" name="Genome Announc.">
        <title>Draft Genome Sequence of Propane- and Butane-Oxidizing Actinobacterium Rhodococcus ruber IEGM 231.</title>
        <authorList>
            <person name="Ivshina I.B."/>
            <person name="Kuyukina M.S."/>
            <person name="Krivoruchko A.V."/>
            <person name="Barbe V."/>
            <person name="Fischer C."/>
        </authorList>
    </citation>
    <scope>NUCLEOTIDE SEQUENCE [LARGE SCALE GENOMIC DNA]</scope>
</reference>
<gene>
    <name evidence="1" type="ORF">RHRU231_230004</name>
</gene>
<sequence>MHSSARRIAMRCWRSRREDACAAGPEIDAAAGYLQFPNQIIVGIQNAQAGAHAGLNGDPRAS</sequence>
<dbReference type="EMBL" id="CCSD01000032">
    <property type="protein sequence ID" value="CDZ87176.1"/>
    <property type="molecule type" value="Genomic_DNA"/>
</dbReference>
<protein>
    <submittedName>
        <fullName evidence="1">Uncharacterized protein</fullName>
    </submittedName>
</protein>
<organism evidence="1 2">
    <name type="scientific">Rhodococcus ruber</name>
    <dbReference type="NCBI Taxonomy" id="1830"/>
    <lineage>
        <taxon>Bacteria</taxon>
        <taxon>Bacillati</taxon>
        <taxon>Actinomycetota</taxon>
        <taxon>Actinomycetes</taxon>
        <taxon>Mycobacteriales</taxon>
        <taxon>Nocardiaceae</taxon>
        <taxon>Rhodococcus</taxon>
    </lineage>
</organism>
<dbReference type="Proteomes" id="UP000042997">
    <property type="component" value="Unassembled WGS sequence"/>
</dbReference>